<protein>
    <submittedName>
        <fullName evidence="1">DMT family transporter</fullName>
    </submittedName>
</protein>
<keyword evidence="2" id="KW-1185">Reference proteome</keyword>
<accession>A0AC61NPI2</accession>
<organism evidence="1 2">
    <name type="scientific">Halosquirtibacter laminarini</name>
    <dbReference type="NCBI Taxonomy" id="3374600"/>
    <lineage>
        <taxon>Bacteria</taxon>
        <taxon>Pseudomonadati</taxon>
        <taxon>Bacteroidota</taxon>
        <taxon>Bacteroidia</taxon>
        <taxon>Marinilabiliales</taxon>
        <taxon>Prolixibacteraceae</taxon>
        <taxon>Halosquirtibacter</taxon>
    </lineage>
</organism>
<reference evidence="1" key="1">
    <citation type="submission" date="2021-08" db="EMBL/GenBank/DDBJ databases">
        <title>Novel anaerobic bacterium isolated from sea squirt in East Sea, Republic of Korea.</title>
        <authorList>
            <person name="Nguyen T.H."/>
            <person name="Li Z."/>
            <person name="Lee Y.-J."/>
            <person name="Ko J."/>
            <person name="Kim S.-G."/>
        </authorList>
    </citation>
    <scope>NUCLEOTIDE SEQUENCE</scope>
    <source>
        <strain evidence="1">KCTC 25031</strain>
    </source>
</reference>
<sequence length="301" mass="34121">MWIYYGLLAALFLGFHGICKKMSVKENKVIPVLFLTTLSGLFFILPIFILSRIAPATAQDLGIYIETIGPKDHLLICIKSLLMTCSWILGYSALKHLPISIVSPIRAAGPFFTLLGALFIYGETPSPVQWIGFCIILISMWLYSRVGKLEGIHFTKNRWIISIVLATLFGSSSGLYDKFLIQYQNYSPLTVQFWFFFYVVIMVGGVLTWLILKDQNHVKDTSWRWTIPMVGILLVLADYSYFRGLQDPAAMIMLLSAVKRCQIFIAVFIGGWIFKEKNRKKKLIPLLGVFIGVLLILFATV</sequence>
<dbReference type="EMBL" id="CP081303">
    <property type="protein sequence ID" value="QZE15455.1"/>
    <property type="molecule type" value="Genomic_DNA"/>
</dbReference>
<evidence type="ECO:0000313" key="2">
    <source>
        <dbReference type="Proteomes" id="UP000826212"/>
    </source>
</evidence>
<dbReference type="Proteomes" id="UP000826212">
    <property type="component" value="Chromosome"/>
</dbReference>
<name>A0AC61NPI2_9BACT</name>
<proteinExistence type="predicted"/>
<gene>
    <name evidence="1" type="ORF">K4L44_06375</name>
</gene>
<evidence type="ECO:0000313" key="1">
    <source>
        <dbReference type="EMBL" id="QZE15455.1"/>
    </source>
</evidence>